<sequence>MKQNPLKLICLILLVSLSLPLRAQEGLKIGHLFTKYGNAQGVTLVELNGEILASYRMDTYRSLVFEDVTPYAPEIEDGLEDAVRSQQVQKRQLVNQSGTLQSAYLQLTNVQRKGRKLRRYLLFKRGKGTVATLIYIEGQLNEKELMDMLYKR</sequence>
<evidence type="ECO:0000313" key="2">
    <source>
        <dbReference type="EMBL" id="HIY89410.1"/>
    </source>
</evidence>
<reference evidence="2" key="1">
    <citation type="journal article" date="2021" name="PeerJ">
        <title>Extensive microbial diversity within the chicken gut microbiome revealed by metagenomics and culture.</title>
        <authorList>
            <person name="Gilroy R."/>
            <person name="Ravi A."/>
            <person name="Getino M."/>
            <person name="Pursley I."/>
            <person name="Horton D.L."/>
            <person name="Alikhan N.F."/>
            <person name="Baker D."/>
            <person name="Gharbi K."/>
            <person name="Hall N."/>
            <person name="Watson M."/>
            <person name="Adriaenssens E.M."/>
            <person name="Foster-Nyarko E."/>
            <person name="Jarju S."/>
            <person name="Secka A."/>
            <person name="Antonio M."/>
            <person name="Oren A."/>
            <person name="Chaudhuri R.R."/>
            <person name="La Ragione R."/>
            <person name="Hildebrand F."/>
            <person name="Pallen M.J."/>
        </authorList>
    </citation>
    <scope>NUCLEOTIDE SEQUENCE</scope>
    <source>
        <strain evidence="2">Gambia2-208</strain>
    </source>
</reference>
<evidence type="ECO:0000313" key="3">
    <source>
        <dbReference type="Proteomes" id="UP000886851"/>
    </source>
</evidence>
<dbReference type="InterPro" id="IPR046090">
    <property type="entry name" value="DUF6108"/>
</dbReference>
<dbReference type="AlphaFoldDB" id="A0A9D2CME7"/>
<name>A0A9D2CME7_9BACE</name>
<gene>
    <name evidence="2" type="ORF">H9824_12030</name>
</gene>
<dbReference type="EMBL" id="DXCV01000085">
    <property type="protein sequence ID" value="HIY89410.1"/>
    <property type="molecule type" value="Genomic_DNA"/>
</dbReference>
<feature type="signal peptide" evidence="1">
    <location>
        <begin position="1"/>
        <end position="23"/>
    </location>
</feature>
<evidence type="ECO:0008006" key="4">
    <source>
        <dbReference type="Google" id="ProtNLM"/>
    </source>
</evidence>
<dbReference type="Pfam" id="PF19603">
    <property type="entry name" value="DUF6108"/>
    <property type="match status" value="1"/>
</dbReference>
<evidence type="ECO:0000256" key="1">
    <source>
        <dbReference type="SAM" id="SignalP"/>
    </source>
</evidence>
<dbReference type="Proteomes" id="UP000886851">
    <property type="component" value="Unassembled WGS sequence"/>
</dbReference>
<accession>A0A9D2CME7</accession>
<feature type="chain" id="PRO_5039116070" description="DUF4252 domain-containing protein" evidence="1">
    <location>
        <begin position="24"/>
        <end position="152"/>
    </location>
</feature>
<keyword evidence="1" id="KW-0732">Signal</keyword>
<comment type="caution">
    <text evidence="2">The sequence shown here is derived from an EMBL/GenBank/DDBJ whole genome shotgun (WGS) entry which is preliminary data.</text>
</comment>
<reference evidence="2" key="2">
    <citation type="submission" date="2021-04" db="EMBL/GenBank/DDBJ databases">
        <authorList>
            <person name="Gilroy R."/>
        </authorList>
    </citation>
    <scope>NUCLEOTIDE SEQUENCE</scope>
    <source>
        <strain evidence="2">Gambia2-208</strain>
    </source>
</reference>
<protein>
    <recommendedName>
        <fullName evidence="4">DUF4252 domain-containing protein</fullName>
    </recommendedName>
</protein>
<organism evidence="2 3">
    <name type="scientific">Candidatus Bacteroides pullicola</name>
    <dbReference type="NCBI Taxonomy" id="2838475"/>
    <lineage>
        <taxon>Bacteria</taxon>
        <taxon>Pseudomonadati</taxon>
        <taxon>Bacteroidota</taxon>
        <taxon>Bacteroidia</taxon>
        <taxon>Bacteroidales</taxon>
        <taxon>Bacteroidaceae</taxon>
        <taxon>Bacteroides</taxon>
    </lineage>
</organism>
<proteinExistence type="predicted"/>